<dbReference type="FunFam" id="3.40.50.300:FF:000221">
    <property type="entry name" value="Multidrug ABC transporter ATP-binding protein"/>
    <property type="match status" value="1"/>
</dbReference>
<dbReference type="PROSITE" id="PS50893">
    <property type="entry name" value="ABC_TRANSPORTER_2"/>
    <property type="match status" value="1"/>
</dbReference>
<dbReference type="SMART" id="SM00382">
    <property type="entry name" value="AAA"/>
    <property type="match status" value="1"/>
</dbReference>
<feature type="transmembrane region" description="Helical" evidence="9">
    <location>
        <begin position="160"/>
        <end position="178"/>
    </location>
</feature>
<dbReference type="GO" id="GO:0005524">
    <property type="term" value="F:ATP binding"/>
    <property type="evidence" value="ECO:0007669"/>
    <property type="project" value="UniProtKB-KW"/>
</dbReference>
<feature type="transmembrane region" description="Helical" evidence="9">
    <location>
        <begin position="282"/>
        <end position="301"/>
    </location>
</feature>
<evidence type="ECO:0000313" key="12">
    <source>
        <dbReference type="EMBL" id="OYV03065.1"/>
    </source>
</evidence>
<evidence type="ECO:0000259" key="10">
    <source>
        <dbReference type="PROSITE" id="PS50893"/>
    </source>
</evidence>
<dbReference type="InterPro" id="IPR039421">
    <property type="entry name" value="Type_1_exporter"/>
</dbReference>
<dbReference type="InterPro" id="IPR027417">
    <property type="entry name" value="P-loop_NTPase"/>
</dbReference>
<comment type="caution">
    <text evidence="12">The sequence shown here is derived from an EMBL/GenBank/DDBJ whole genome shotgun (WGS) entry which is preliminary data.</text>
</comment>
<dbReference type="Pfam" id="PF00005">
    <property type="entry name" value="ABC_tran"/>
    <property type="match status" value="1"/>
</dbReference>
<keyword evidence="2" id="KW-0813">Transport</keyword>
<evidence type="ECO:0000256" key="8">
    <source>
        <dbReference type="ARBA" id="ARBA00023136"/>
    </source>
</evidence>
<evidence type="ECO:0000256" key="2">
    <source>
        <dbReference type="ARBA" id="ARBA00022448"/>
    </source>
</evidence>
<dbReference type="GO" id="GO:0016887">
    <property type="term" value="F:ATP hydrolysis activity"/>
    <property type="evidence" value="ECO:0007669"/>
    <property type="project" value="InterPro"/>
</dbReference>
<gene>
    <name evidence="12" type="ORF">CGW93_02625</name>
</gene>
<dbReference type="InterPro" id="IPR003439">
    <property type="entry name" value="ABC_transporter-like_ATP-bd"/>
</dbReference>
<name>A0A257LTS2_UNCW3</name>
<feature type="transmembrane region" description="Helical" evidence="9">
    <location>
        <begin position="240"/>
        <end position="262"/>
    </location>
</feature>
<proteinExistence type="predicted"/>
<dbReference type="Gene3D" id="1.20.1560.10">
    <property type="entry name" value="ABC transporter type 1, transmembrane domain"/>
    <property type="match status" value="1"/>
</dbReference>
<keyword evidence="5" id="KW-0547">Nucleotide-binding</keyword>
<dbReference type="CDD" id="cd18541">
    <property type="entry name" value="ABC_6TM_TmrB_like"/>
    <property type="match status" value="1"/>
</dbReference>
<feature type="domain" description="ABC transporter" evidence="10">
    <location>
        <begin position="337"/>
        <end position="573"/>
    </location>
</feature>
<evidence type="ECO:0000256" key="7">
    <source>
        <dbReference type="ARBA" id="ARBA00022989"/>
    </source>
</evidence>
<dbReference type="InterPro" id="IPR003593">
    <property type="entry name" value="AAA+_ATPase"/>
</dbReference>
<keyword evidence="6" id="KW-0067">ATP-binding</keyword>
<feature type="transmembrane region" description="Helical" evidence="9">
    <location>
        <begin position="15"/>
        <end position="36"/>
    </location>
</feature>
<feature type="transmembrane region" description="Helical" evidence="9">
    <location>
        <begin position="127"/>
        <end position="154"/>
    </location>
</feature>
<dbReference type="InterPro" id="IPR011527">
    <property type="entry name" value="ABC1_TM_dom"/>
</dbReference>
<evidence type="ECO:0000259" key="11">
    <source>
        <dbReference type="PROSITE" id="PS50929"/>
    </source>
</evidence>
<dbReference type="GO" id="GO:0005886">
    <property type="term" value="C:plasma membrane"/>
    <property type="evidence" value="ECO:0007669"/>
    <property type="project" value="UniProtKB-SubCell"/>
</dbReference>
<dbReference type="SUPFAM" id="SSF90123">
    <property type="entry name" value="ABC transporter transmembrane region"/>
    <property type="match status" value="1"/>
</dbReference>
<dbReference type="Proteomes" id="UP000216312">
    <property type="component" value="Unassembled WGS sequence"/>
</dbReference>
<dbReference type="GO" id="GO:0015421">
    <property type="term" value="F:ABC-type oligopeptide transporter activity"/>
    <property type="evidence" value="ECO:0007669"/>
    <property type="project" value="TreeGrafter"/>
</dbReference>
<feature type="transmembrane region" description="Helical" evidence="9">
    <location>
        <begin position="56"/>
        <end position="78"/>
    </location>
</feature>
<dbReference type="PROSITE" id="PS00211">
    <property type="entry name" value="ABC_TRANSPORTER_1"/>
    <property type="match status" value="1"/>
</dbReference>
<feature type="domain" description="ABC transmembrane type-1" evidence="11">
    <location>
        <begin position="20"/>
        <end position="303"/>
    </location>
</feature>
<accession>A0A257LTS2</accession>
<evidence type="ECO:0000256" key="5">
    <source>
        <dbReference type="ARBA" id="ARBA00022741"/>
    </source>
</evidence>
<dbReference type="PANTHER" id="PTHR43394:SF1">
    <property type="entry name" value="ATP-BINDING CASSETTE SUB-FAMILY B MEMBER 10, MITOCHONDRIAL"/>
    <property type="match status" value="1"/>
</dbReference>
<evidence type="ECO:0008006" key="14">
    <source>
        <dbReference type="Google" id="ProtNLM"/>
    </source>
</evidence>
<evidence type="ECO:0000256" key="1">
    <source>
        <dbReference type="ARBA" id="ARBA00004651"/>
    </source>
</evidence>
<keyword evidence="8 9" id="KW-0472">Membrane</keyword>
<dbReference type="Pfam" id="PF00664">
    <property type="entry name" value="ABC_membrane"/>
    <property type="match status" value="1"/>
</dbReference>
<dbReference type="Gene3D" id="3.40.50.300">
    <property type="entry name" value="P-loop containing nucleotide triphosphate hydrolases"/>
    <property type="match status" value="1"/>
</dbReference>
<dbReference type="InterPro" id="IPR036640">
    <property type="entry name" value="ABC1_TM_sf"/>
</dbReference>
<organism evidence="12 13">
    <name type="scientific">candidate division WOR-3 bacterium 4484_18</name>
    <dbReference type="NCBI Taxonomy" id="2020626"/>
    <lineage>
        <taxon>Bacteria</taxon>
        <taxon>Bacteria division WOR-3</taxon>
    </lineage>
</organism>
<dbReference type="AlphaFoldDB" id="A0A257LTS2"/>
<evidence type="ECO:0000256" key="6">
    <source>
        <dbReference type="ARBA" id="ARBA00022840"/>
    </source>
</evidence>
<keyword evidence="7 9" id="KW-1133">Transmembrane helix</keyword>
<dbReference type="InterPro" id="IPR017871">
    <property type="entry name" value="ABC_transporter-like_CS"/>
</dbReference>
<reference evidence="13" key="1">
    <citation type="submission" date="2017-07" db="EMBL/GenBank/DDBJ databases">
        <title>Novel pathways for hydrocarbon cycling and metabolic interdependencies in hydrothermal sediment communities.</title>
        <authorList>
            <person name="Dombrowski N."/>
            <person name="Seitz K."/>
            <person name="Teske A."/>
            <person name="Baker B."/>
        </authorList>
    </citation>
    <scope>NUCLEOTIDE SEQUENCE [LARGE SCALE GENOMIC DNA]</scope>
</reference>
<evidence type="ECO:0000256" key="3">
    <source>
        <dbReference type="ARBA" id="ARBA00022475"/>
    </source>
</evidence>
<dbReference type="PROSITE" id="PS50929">
    <property type="entry name" value="ABC_TM1F"/>
    <property type="match status" value="1"/>
</dbReference>
<evidence type="ECO:0000256" key="9">
    <source>
        <dbReference type="SAM" id="Phobius"/>
    </source>
</evidence>
<evidence type="ECO:0000313" key="13">
    <source>
        <dbReference type="Proteomes" id="UP000216312"/>
    </source>
</evidence>
<protein>
    <recommendedName>
        <fullName evidence="14">ABC transporter ATP-binding protein</fullName>
    </recommendedName>
</protein>
<dbReference type="EMBL" id="NMUJ01000025">
    <property type="protein sequence ID" value="OYV03065.1"/>
    <property type="molecule type" value="Genomic_DNA"/>
</dbReference>
<keyword evidence="4 9" id="KW-0812">Transmembrane</keyword>
<dbReference type="SUPFAM" id="SSF52540">
    <property type="entry name" value="P-loop containing nucleoside triphosphate hydrolases"/>
    <property type="match status" value="1"/>
</dbReference>
<dbReference type="PANTHER" id="PTHR43394">
    <property type="entry name" value="ATP-DEPENDENT PERMEASE MDL1, MITOCHONDRIAL"/>
    <property type="match status" value="1"/>
</dbReference>
<comment type="subcellular location">
    <subcellularLocation>
        <location evidence="1">Cell membrane</location>
        <topology evidence="1">Multi-pass membrane protein</topology>
    </subcellularLocation>
</comment>
<keyword evidence="3" id="KW-1003">Cell membrane</keyword>
<evidence type="ECO:0000256" key="4">
    <source>
        <dbReference type="ARBA" id="ARBA00022692"/>
    </source>
</evidence>
<sequence>MMSSYRLFVQYLRRYWWLIVLGLISLIFVDTVQLFIPRVIKYAIDSLTTGEATPSLLLKYAFTVLILAIGILVFRFGWRYFIFGTARRVERDLRRDLFAHLESLHLHFYKDYRVGTLMAHLTNDLDAVVRAIGIGLVTAVDAVLWSSFTIIFMLLINVQLTLYVIIPLPLLAYLTFYFSRQIFMRFERVQSSFANLTSTVQEQLTGIHLIKAYNETATALTKFKRSSLSYVSRNLSFIKLYALFFPLVFFIANISLALLLWLGGKSTILGTITIGDFVAFQTYLGMLMWPIMGLGYTFTVLQRGRASWQRLYKLFATKPAIESPPHPVRPKHPIGNLALHHVYFAYPDQPTHYVLKDINLEIPKGTFLGIAGEIGSGKSTLTLLLARMYDPTDGQITLDGIDLRELDLQFLRHFIVHVPQQTFLFSTTIKDNIAFGNPTASDESITHVCKLAQIYDEIMGFKDGLNTVVGEKGVTLSGGQRQRIALARALLMEPEILVLDDPFSSVDSEHEVKIINSLCDHLRGRTLILISHRLNSMRFMDKIIVLKDGTIVETGSFNELLLREGVFFDLYRKQQFKERIWRKV</sequence>